<dbReference type="AlphaFoldDB" id="A0A1J5PKJ2"/>
<sequence length="261" mass="29168">MRFLGVLGLGLVLARRLGHIGVAVILADHLARLRDRRTVDLHAVGSHISNEAGGLAADVDALVEPLRDPHGVRRGKAELAAGFLLQRRGGERGLRIAPRRLCLNRRHREVGGLDRLPEILRFSARADIEPLDPLAIGADKAGFERFAACGRERRHQRPVFARHEFLDFEFAVADQPKRHRLHPPCGARAGQFAPQHGRECEADQIIQRAARHIGVDQRAIDLARMLHRFRDGLLGDGVEHHALDRLVLERALLLQHLQHVP</sequence>
<reference evidence="1" key="1">
    <citation type="submission" date="2016-10" db="EMBL/GenBank/DDBJ databases">
        <title>Sequence of Gallionella enrichment culture.</title>
        <authorList>
            <person name="Poehlein A."/>
            <person name="Muehling M."/>
            <person name="Daniel R."/>
        </authorList>
    </citation>
    <scope>NUCLEOTIDE SEQUENCE</scope>
</reference>
<organism evidence="1">
    <name type="scientific">mine drainage metagenome</name>
    <dbReference type="NCBI Taxonomy" id="410659"/>
    <lineage>
        <taxon>unclassified sequences</taxon>
        <taxon>metagenomes</taxon>
        <taxon>ecological metagenomes</taxon>
    </lineage>
</organism>
<gene>
    <name evidence="1" type="ORF">GALL_503200</name>
</gene>
<accession>A0A1J5PKJ2</accession>
<protein>
    <submittedName>
        <fullName evidence="1">Uncharacterized protein</fullName>
    </submittedName>
</protein>
<evidence type="ECO:0000313" key="1">
    <source>
        <dbReference type="EMBL" id="OIQ68092.1"/>
    </source>
</evidence>
<name>A0A1J5PKJ2_9ZZZZ</name>
<dbReference type="EMBL" id="MLJW01005511">
    <property type="protein sequence ID" value="OIQ68092.1"/>
    <property type="molecule type" value="Genomic_DNA"/>
</dbReference>
<comment type="caution">
    <text evidence="1">The sequence shown here is derived from an EMBL/GenBank/DDBJ whole genome shotgun (WGS) entry which is preliminary data.</text>
</comment>
<proteinExistence type="predicted"/>